<name>A0A8S5U464_9CAUD</name>
<keyword evidence="1" id="KW-0479">Metal-binding</keyword>
<evidence type="ECO:0000256" key="3">
    <source>
        <dbReference type="ARBA" id="ARBA00022833"/>
    </source>
</evidence>
<evidence type="ECO:0000256" key="1">
    <source>
        <dbReference type="ARBA" id="ARBA00022723"/>
    </source>
</evidence>
<sequence>MIKLQDTIIQSDTQSILDMLKFELAQHGVDRFHIFRNNGDNIQTNCPFHKNGQERKPSFGVNGEIDKCHCFSCGWAGTIEEMISELYGYQDEGKFGKRWLIKRFNTIEIETRPNIMEGFNERNNRLNDRNINRLDNLNNNPIDNTYISDEELDKYRYIHPYMYQRGLTDEIIERFDIGYDRERKEITFPIRDIEGRCVFVAGRSVESKFFRLPKGIDKPIYCADKFRAGTYRTAYITESFLNCLTCWKYNKSAMAMIGTGNQKQYEILNKLPVREYILAFDPDEAGRKATERFKKNVHGKIIKELVYTDNRDINDLQEEFLNCKIIF</sequence>
<dbReference type="SUPFAM" id="SSF57783">
    <property type="entry name" value="Zinc beta-ribbon"/>
    <property type="match status" value="1"/>
</dbReference>
<dbReference type="Gene3D" id="3.90.580.10">
    <property type="entry name" value="Zinc finger, CHC2-type domain"/>
    <property type="match status" value="1"/>
</dbReference>
<keyword evidence="2" id="KW-0863">Zinc-finger</keyword>
<dbReference type="InterPro" id="IPR050219">
    <property type="entry name" value="DnaG_primase"/>
</dbReference>
<dbReference type="SUPFAM" id="SSF56731">
    <property type="entry name" value="DNA primase core"/>
    <property type="match status" value="1"/>
</dbReference>
<proteinExistence type="predicted"/>
<evidence type="ECO:0000259" key="4">
    <source>
        <dbReference type="Pfam" id="PF01807"/>
    </source>
</evidence>
<dbReference type="Pfam" id="PF01807">
    <property type="entry name" value="Zn_ribbon_DnaG"/>
    <property type="match status" value="1"/>
</dbReference>
<dbReference type="Pfam" id="PF13155">
    <property type="entry name" value="Toprim_2"/>
    <property type="match status" value="1"/>
</dbReference>
<evidence type="ECO:0000256" key="2">
    <source>
        <dbReference type="ARBA" id="ARBA00022771"/>
    </source>
</evidence>
<evidence type="ECO:0000313" key="5">
    <source>
        <dbReference type="EMBL" id="DAF89247.1"/>
    </source>
</evidence>
<dbReference type="Gene3D" id="3.40.1360.10">
    <property type="match status" value="1"/>
</dbReference>
<dbReference type="PANTHER" id="PTHR30313:SF2">
    <property type="entry name" value="DNA PRIMASE"/>
    <property type="match status" value="1"/>
</dbReference>
<accession>A0A8S5U464</accession>
<reference evidence="5" key="1">
    <citation type="journal article" date="2021" name="Proc. Natl. Acad. Sci. U.S.A.">
        <title>A Catalog of Tens of Thousands of Viruses from Human Metagenomes Reveals Hidden Associations with Chronic Diseases.</title>
        <authorList>
            <person name="Tisza M.J."/>
            <person name="Buck C.B."/>
        </authorList>
    </citation>
    <scope>NUCLEOTIDE SEQUENCE</scope>
    <source>
        <strain evidence="5">Ct6GI21</strain>
    </source>
</reference>
<keyword evidence="3" id="KW-0862">Zinc</keyword>
<dbReference type="PANTHER" id="PTHR30313">
    <property type="entry name" value="DNA PRIMASE"/>
    <property type="match status" value="1"/>
</dbReference>
<organism evidence="5">
    <name type="scientific">Siphoviridae sp. ct6GI21</name>
    <dbReference type="NCBI Taxonomy" id="2825340"/>
    <lineage>
        <taxon>Viruses</taxon>
        <taxon>Duplodnaviria</taxon>
        <taxon>Heunggongvirae</taxon>
        <taxon>Uroviricota</taxon>
        <taxon>Caudoviricetes</taxon>
    </lineage>
</organism>
<dbReference type="GO" id="GO:0003899">
    <property type="term" value="F:DNA-directed RNA polymerase activity"/>
    <property type="evidence" value="ECO:0007669"/>
    <property type="project" value="InterPro"/>
</dbReference>
<dbReference type="InterPro" id="IPR002694">
    <property type="entry name" value="Znf_CHC2"/>
</dbReference>
<dbReference type="GO" id="GO:0006269">
    <property type="term" value="P:DNA replication, synthesis of primer"/>
    <property type="evidence" value="ECO:0007669"/>
    <property type="project" value="TreeGrafter"/>
</dbReference>
<dbReference type="GO" id="GO:0008270">
    <property type="term" value="F:zinc ion binding"/>
    <property type="evidence" value="ECO:0007669"/>
    <property type="project" value="UniProtKB-KW"/>
</dbReference>
<dbReference type="InterPro" id="IPR036977">
    <property type="entry name" value="DNA_primase_Znf_CHC2"/>
</dbReference>
<feature type="domain" description="Zinc finger CHC2-type" evidence="4">
    <location>
        <begin position="35"/>
        <end position="86"/>
    </location>
</feature>
<protein>
    <submittedName>
        <fullName evidence="5">DNA directed DNA polymerase</fullName>
    </submittedName>
</protein>
<dbReference type="EMBL" id="BK016005">
    <property type="protein sequence ID" value="DAF89247.1"/>
    <property type="molecule type" value="Genomic_DNA"/>
</dbReference>
<dbReference type="GO" id="GO:0003677">
    <property type="term" value="F:DNA binding"/>
    <property type="evidence" value="ECO:0007669"/>
    <property type="project" value="InterPro"/>
</dbReference>